<feature type="binding site" evidence="5">
    <location>
        <position position="89"/>
    </location>
    <ligand>
        <name>[4Fe-4S] cluster</name>
        <dbReference type="ChEBI" id="CHEBI:49883"/>
        <note>4Fe-4S-S-AdoMet</note>
    </ligand>
</feature>
<dbReference type="InterPro" id="IPR034422">
    <property type="entry name" value="HydE/PylB-like"/>
</dbReference>
<dbReference type="SFLD" id="SFLDS00029">
    <property type="entry name" value="Radical_SAM"/>
    <property type="match status" value="1"/>
</dbReference>
<dbReference type="EMBL" id="ATCF01000016">
    <property type="protein sequence ID" value="EPD99490.1"/>
    <property type="molecule type" value="Genomic_DNA"/>
</dbReference>
<protein>
    <submittedName>
        <fullName evidence="8">[FeFe] hydrogenase H-cluster radical SAM maturase HydE</fullName>
    </submittedName>
</protein>
<name>S3BJD2_9BURK</name>
<dbReference type="CDD" id="cd01335">
    <property type="entry name" value="Radical_SAM"/>
    <property type="match status" value="1"/>
</dbReference>
<keyword evidence="2" id="KW-0479">Metal-binding</keyword>
<dbReference type="AlphaFoldDB" id="S3BJD2"/>
<dbReference type="NCBIfam" id="TIGR03956">
    <property type="entry name" value="rSAM_HydE"/>
    <property type="match status" value="1"/>
</dbReference>
<dbReference type="PIRSF" id="PIRSF004762">
    <property type="entry name" value="CHP00423"/>
    <property type="match status" value="1"/>
</dbReference>
<keyword evidence="9" id="KW-1185">Reference proteome</keyword>
<dbReference type="PROSITE" id="PS51918">
    <property type="entry name" value="RADICAL_SAM"/>
    <property type="match status" value="1"/>
</dbReference>
<comment type="cofactor">
    <cofactor evidence="5">
        <name>[4Fe-4S] cluster</name>
        <dbReference type="ChEBI" id="CHEBI:49883"/>
    </cofactor>
    <text evidence="5">Binds 1 [4Fe-4S] cluster. The cluster is coordinated with 3 cysteines and an exchangeable S-adenosyl-L-methionine.</text>
</comment>
<dbReference type="eggNOG" id="COG0502">
    <property type="taxonomic scope" value="Bacteria"/>
</dbReference>
<dbReference type="InterPro" id="IPR006638">
    <property type="entry name" value="Elp3/MiaA/NifB-like_rSAM"/>
</dbReference>
<gene>
    <name evidence="8" type="ORF">HMPREF1476_01169</name>
</gene>
<dbReference type="InterPro" id="IPR024021">
    <property type="entry name" value="FeFe-hyd_HydE_rSAM"/>
</dbReference>
<feature type="binding site" evidence="5">
    <location>
        <position position="85"/>
    </location>
    <ligand>
        <name>[4Fe-4S] cluster</name>
        <dbReference type="ChEBI" id="CHEBI:49883"/>
        <note>4Fe-4S-S-AdoMet</note>
    </ligand>
</feature>
<feature type="binding site" evidence="6">
    <location>
        <position position="271"/>
    </location>
    <ligand>
        <name>S-adenosyl-L-methionine</name>
        <dbReference type="ChEBI" id="CHEBI:59789"/>
    </ligand>
</feature>
<keyword evidence="4 5" id="KW-0411">Iron-sulfur</keyword>
<evidence type="ECO:0000256" key="4">
    <source>
        <dbReference type="ARBA" id="ARBA00023014"/>
    </source>
</evidence>
<dbReference type="InterPro" id="IPR007197">
    <property type="entry name" value="rSAM"/>
</dbReference>
<evidence type="ECO:0000256" key="1">
    <source>
        <dbReference type="ARBA" id="ARBA00022691"/>
    </source>
</evidence>
<dbReference type="SFLD" id="SFLDG01060">
    <property type="entry name" value="BATS_domain_containing"/>
    <property type="match status" value="1"/>
</dbReference>
<dbReference type="PANTHER" id="PTHR43726">
    <property type="entry name" value="3-METHYLORNITHINE SYNTHASE"/>
    <property type="match status" value="1"/>
</dbReference>
<evidence type="ECO:0000259" key="7">
    <source>
        <dbReference type="PROSITE" id="PS51918"/>
    </source>
</evidence>
<keyword evidence="5" id="KW-0004">4Fe-4S</keyword>
<dbReference type="SUPFAM" id="SSF102114">
    <property type="entry name" value="Radical SAM enzymes"/>
    <property type="match status" value="1"/>
</dbReference>
<feature type="binding site" evidence="6">
    <location>
        <position position="220"/>
    </location>
    <ligand>
        <name>S-adenosyl-L-methionine</name>
        <dbReference type="ChEBI" id="CHEBI:59789"/>
    </ligand>
</feature>
<dbReference type="InterPro" id="IPR058240">
    <property type="entry name" value="rSAM_sf"/>
</dbReference>
<dbReference type="GO" id="GO:0051539">
    <property type="term" value="F:4 iron, 4 sulfur cluster binding"/>
    <property type="evidence" value="ECO:0007669"/>
    <property type="project" value="UniProtKB-KW"/>
</dbReference>
<feature type="binding site" evidence="5">
    <location>
        <position position="92"/>
    </location>
    <ligand>
        <name>[4Fe-4S] cluster</name>
        <dbReference type="ChEBI" id="CHEBI:49883"/>
        <note>4Fe-4S-S-AdoMet</note>
    </ligand>
</feature>
<evidence type="ECO:0000256" key="6">
    <source>
        <dbReference type="PIRSR" id="PIRSR004762-2"/>
    </source>
</evidence>
<dbReference type="Gene3D" id="3.20.20.70">
    <property type="entry name" value="Aldolase class I"/>
    <property type="match status" value="1"/>
</dbReference>
<dbReference type="PANTHER" id="PTHR43726:SF1">
    <property type="entry name" value="BIOTIN SYNTHASE"/>
    <property type="match status" value="1"/>
</dbReference>
<dbReference type="GO" id="GO:0016740">
    <property type="term" value="F:transferase activity"/>
    <property type="evidence" value="ECO:0007669"/>
    <property type="project" value="TreeGrafter"/>
</dbReference>
<evidence type="ECO:0000256" key="3">
    <source>
        <dbReference type="ARBA" id="ARBA00023004"/>
    </source>
</evidence>
<proteinExistence type="predicted"/>
<dbReference type="PATRIC" id="fig|1203554.3.peg.1213"/>
<dbReference type="Proteomes" id="UP000014400">
    <property type="component" value="Unassembled WGS sequence"/>
</dbReference>
<dbReference type="Pfam" id="PF04055">
    <property type="entry name" value="Radical_SAM"/>
    <property type="match status" value="1"/>
</dbReference>
<keyword evidence="1 5" id="KW-0949">S-adenosyl-L-methionine</keyword>
<dbReference type="SMART" id="SM00729">
    <property type="entry name" value="Elp3"/>
    <property type="match status" value="1"/>
</dbReference>
<dbReference type="HOGENOM" id="CLU_033172_0_1_4"/>
<organism evidence="8 9">
    <name type="scientific">Sutterella wadsworthensis HGA0223</name>
    <dbReference type="NCBI Taxonomy" id="1203554"/>
    <lineage>
        <taxon>Bacteria</taxon>
        <taxon>Pseudomonadati</taxon>
        <taxon>Pseudomonadota</taxon>
        <taxon>Betaproteobacteria</taxon>
        <taxon>Burkholderiales</taxon>
        <taxon>Sutterellaceae</taxon>
        <taxon>Sutterella</taxon>
    </lineage>
</organism>
<feature type="domain" description="Radical SAM core" evidence="7">
    <location>
        <begin position="71"/>
        <end position="308"/>
    </location>
</feature>
<dbReference type="STRING" id="1203554.HMPREF1476_01169"/>
<dbReference type="GO" id="GO:0046872">
    <property type="term" value="F:metal ion binding"/>
    <property type="evidence" value="ECO:0007669"/>
    <property type="project" value="UniProtKB-KW"/>
</dbReference>
<evidence type="ECO:0000256" key="2">
    <source>
        <dbReference type="ARBA" id="ARBA00022723"/>
    </source>
</evidence>
<sequence length="418" mass="47487">MHNTVSKKDPQESTLIMERTQLAELLAKAEKAEPSELTDQEIVALLGLTDPEDCRMLKDAAFRRTTALMDPYVYYRGLIELSNICTANCRYCGIRKANHDVKRYTMTKEEIVEAAVWAADNGYGSVCLQAGERRDEKFIEFICECLREIHLRTKRPMLPKGVGVTLSLGDQREETYRRWAKACGNPESIRYLARFETSNPELFNLLHSTPGTNEKNLEHRFECLRSLRRAGYQLGTGVMIGIPGQTLEDLCRDIRTFQQLDVDMIGMGPYLKCEGNDLESLGQMEPKALLQLALNMIAVTRLVMGPINIAAATALQAIRDDGREMGVEYGCNVVMPNLSPQRFRKGYQLYDNKPCLDDEPTHCASCLERRIESRGRLVGWNMSGSSRRFLRRVGRPDEVRPIKEFTAEGKRLIRLHSV</sequence>
<evidence type="ECO:0000256" key="5">
    <source>
        <dbReference type="PIRSR" id="PIRSR004762-1"/>
    </source>
</evidence>
<keyword evidence="3 5" id="KW-0408">Iron</keyword>
<accession>S3BJD2</accession>
<comment type="caution">
    <text evidence="8">The sequence shown here is derived from an EMBL/GenBank/DDBJ whole genome shotgun (WGS) entry which is preliminary data.</text>
</comment>
<evidence type="ECO:0000313" key="8">
    <source>
        <dbReference type="EMBL" id="EPD99490.1"/>
    </source>
</evidence>
<dbReference type="InterPro" id="IPR013785">
    <property type="entry name" value="Aldolase_TIM"/>
</dbReference>
<feature type="binding site" evidence="6">
    <location>
        <position position="196"/>
    </location>
    <ligand>
        <name>S-adenosyl-L-methionine</name>
        <dbReference type="ChEBI" id="CHEBI:59789"/>
    </ligand>
</feature>
<evidence type="ECO:0000313" key="9">
    <source>
        <dbReference type="Proteomes" id="UP000014400"/>
    </source>
</evidence>
<dbReference type="SFLD" id="SFLDG01280">
    <property type="entry name" value="HydE/PylB-like"/>
    <property type="match status" value="1"/>
</dbReference>
<reference evidence="8 9" key="1">
    <citation type="submission" date="2013-04" db="EMBL/GenBank/DDBJ databases">
        <title>The Genome Sequence of Sutterella wadsworthensis HGA0223.</title>
        <authorList>
            <consortium name="The Broad Institute Genomics Platform"/>
            <person name="Earl A."/>
            <person name="Ward D."/>
            <person name="Feldgarden M."/>
            <person name="Gevers D."/>
            <person name="Schmidt T.M."/>
            <person name="Dover J."/>
            <person name="Dai D."/>
            <person name="Walker B."/>
            <person name="Young S."/>
            <person name="Zeng Q."/>
            <person name="Gargeya S."/>
            <person name="Fitzgerald M."/>
            <person name="Haas B."/>
            <person name="Abouelleil A."/>
            <person name="Allen A.W."/>
            <person name="Alvarado L."/>
            <person name="Arachchi H.M."/>
            <person name="Berlin A.M."/>
            <person name="Chapman S.B."/>
            <person name="Gainer-Dewar J."/>
            <person name="Goldberg J."/>
            <person name="Griggs A."/>
            <person name="Gujja S."/>
            <person name="Hansen M."/>
            <person name="Howarth C."/>
            <person name="Imamovic A."/>
            <person name="Ireland A."/>
            <person name="Larimer J."/>
            <person name="McCowan C."/>
            <person name="Murphy C."/>
            <person name="Pearson M."/>
            <person name="Poon T.W."/>
            <person name="Priest M."/>
            <person name="Roberts A."/>
            <person name="Saif S."/>
            <person name="Shea T."/>
            <person name="Sisk P."/>
            <person name="Sykes S."/>
            <person name="Wortman J."/>
            <person name="Nusbaum C."/>
            <person name="Birren B."/>
        </authorList>
    </citation>
    <scope>NUCLEOTIDE SEQUENCE [LARGE SCALE GENOMIC DNA]</scope>
    <source>
        <strain evidence="8 9">HGA0223</strain>
    </source>
</reference>